<reference evidence="4 5" key="1">
    <citation type="submission" date="2024-02" db="EMBL/GenBank/DDBJ databases">
        <title>Bacterial strain from lacustrine sediment.</title>
        <authorList>
            <person name="Petit C."/>
            <person name="Fadhlaoui K."/>
        </authorList>
    </citation>
    <scope>NUCLEOTIDE SEQUENCE [LARGE SCALE GENOMIC DNA]</scope>
    <source>
        <strain evidence="4 5">IPX-CK</strain>
    </source>
</reference>
<dbReference type="InterPro" id="IPR057326">
    <property type="entry name" value="KR_dom"/>
</dbReference>
<evidence type="ECO:0000259" key="3">
    <source>
        <dbReference type="SMART" id="SM00822"/>
    </source>
</evidence>
<proteinExistence type="inferred from homology"/>
<dbReference type="EC" id="1.1.1.47" evidence="4"/>
<dbReference type="Proteomes" id="UP001451571">
    <property type="component" value="Chromosome"/>
</dbReference>
<dbReference type="InterPro" id="IPR002347">
    <property type="entry name" value="SDR_fam"/>
</dbReference>
<dbReference type="PRINTS" id="PR00081">
    <property type="entry name" value="GDHRDH"/>
</dbReference>
<dbReference type="PANTHER" id="PTHR42760:SF133">
    <property type="entry name" value="3-OXOACYL-[ACYL-CARRIER-PROTEIN] REDUCTASE"/>
    <property type="match status" value="1"/>
</dbReference>
<dbReference type="SUPFAM" id="SSF51735">
    <property type="entry name" value="NAD(P)-binding Rossmann-fold domains"/>
    <property type="match status" value="1"/>
</dbReference>
<evidence type="ECO:0000313" key="5">
    <source>
        <dbReference type="Proteomes" id="UP001451571"/>
    </source>
</evidence>
<gene>
    <name evidence="4" type="ORF">V6984_13140</name>
</gene>
<keyword evidence="2 4" id="KW-0560">Oxidoreductase</keyword>
<organism evidence="4 5">
    <name type="scientific">Kineothrix sedimenti</name>
    <dbReference type="NCBI Taxonomy" id="3123317"/>
    <lineage>
        <taxon>Bacteria</taxon>
        <taxon>Bacillati</taxon>
        <taxon>Bacillota</taxon>
        <taxon>Clostridia</taxon>
        <taxon>Lachnospirales</taxon>
        <taxon>Lachnospiraceae</taxon>
        <taxon>Kineothrix</taxon>
    </lineage>
</organism>
<keyword evidence="5" id="KW-1185">Reference proteome</keyword>
<dbReference type="NCBIfam" id="NF005559">
    <property type="entry name" value="PRK07231.1"/>
    <property type="match status" value="1"/>
</dbReference>
<evidence type="ECO:0000256" key="1">
    <source>
        <dbReference type="ARBA" id="ARBA00006484"/>
    </source>
</evidence>
<comment type="similarity">
    <text evidence="1">Belongs to the short-chain dehydrogenases/reductases (SDR) family.</text>
</comment>
<protein>
    <submittedName>
        <fullName evidence="4">Glucose 1-dehydrogenase</fullName>
        <ecNumber evidence="4">1.1.1.47</ecNumber>
    </submittedName>
</protein>
<dbReference type="Gene3D" id="3.40.50.720">
    <property type="entry name" value="NAD(P)-binding Rossmann-like Domain"/>
    <property type="match status" value="1"/>
</dbReference>
<name>A0ABZ3EQI6_9FIRM</name>
<accession>A0ABZ3EQI6</accession>
<dbReference type="PANTHER" id="PTHR42760">
    <property type="entry name" value="SHORT-CHAIN DEHYDROGENASES/REDUCTASES FAMILY MEMBER"/>
    <property type="match status" value="1"/>
</dbReference>
<dbReference type="InterPro" id="IPR036291">
    <property type="entry name" value="NAD(P)-bd_dom_sf"/>
</dbReference>
<dbReference type="Pfam" id="PF13561">
    <property type="entry name" value="adh_short_C2"/>
    <property type="match status" value="1"/>
</dbReference>
<feature type="domain" description="Ketoreductase" evidence="3">
    <location>
        <begin position="9"/>
        <end position="190"/>
    </location>
</feature>
<dbReference type="SMART" id="SM00822">
    <property type="entry name" value="PKS_KR"/>
    <property type="match status" value="1"/>
</dbReference>
<dbReference type="EMBL" id="CP146256">
    <property type="protein sequence ID" value="XAH72461.1"/>
    <property type="molecule type" value="Genomic_DNA"/>
</dbReference>
<dbReference type="PRINTS" id="PR00080">
    <property type="entry name" value="SDRFAMILY"/>
</dbReference>
<dbReference type="GO" id="GO:0047936">
    <property type="term" value="F:glucose 1-dehydrogenase [NAD(P)+] activity"/>
    <property type="evidence" value="ECO:0007669"/>
    <property type="project" value="UniProtKB-EC"/>
</dbReference>
<evidence type="ECO:0000313" key="4">
    <source>
        <dbReference type="EMBL" id="XAH72461.1"/>
    </source>
</evidence>
<sequence length="254" mass="27321">MSLFDLTGKTAVITGASSGLGVQFAKALARQGADVALMARRAEKLTDVQKEIEQLGVRCLSVPCDVTKMDELKRSVAQIENFFGKVDILVNNAGTGGSVAAEEQTDDEWKRVIDLNLNSVYYVSREFGRGMVARKYGKIINLGSIHSTVAMPGLKISSYCASKGAVAMLTKELANEWAPYNITVNAIGPAYFPSELTDSFVESEDFKQVIKAYCPMGRAGRAGELDGAIVYFASDASSYTTGQLLTIDGGWTSI</sequence>
<evidence type="ECO:0000256" key="2">
    <source>
        <dbReference type="ARBA" id="ARBA00023002"/>
    </source>
</evidence>
<dbReference type="RefSeq" id="WP_342756077.1">
    <property type="nucleotide sequence ID" value="NZ_CP146256.1"/>
</dbReference>